<organism evidence="1 2">
    <name type="scientific">Kribbella koreensis</name>
    <dbReference type="NCBI Taxonomy" id="57909"/>
    <lineage>
        <taxon>Bacteria</taxon>
        <taxon>Bacillati</taxon>
        <taxon>Actinomycetota</taxon>
        <taxon>Actinomycetes</taxon>
        <taxon>Propionibacteriales</taxon>
        <taxon>Kribbellaceae</taxon>
        <taxon>Kribbella</taxon>
    </lineage>
</organism>
<dbReference type="InterPro" id="IPR012349">
    <property type="entry name" value="Split_barrel_FMN-bd"/>
</dbReference>
<reference evidence="1 2" key="1">
    <citation type="journal article" date="2019" name="Int. J. Syst. Evol. Microbiol.">
        <title>The Global Catalogue of Microorganisms (GCM) 10K type strain sequencing project: providing services to taxonomists for standard genome sequencing and annotation.</title>
        <authorList>
            <consortium name="The Broad Institute Genomics Platform"/>
            <consortium name="The Broad Institute Genome Sequencing Center for Infectious Disease"/>
            <person name="Wu L."/>
            <person name="Ma J."/>
        </authorList>
    </citation>
    <scope>NUCLEOTIDE SEQUENCE [LARGE SCALE GENOMIC DNA]</scope>
    <source>
        <strain evidence="1 2">JCM 10977</strain>
    </source>
</reference>
<keyword evidence="2" id="KW-1185">Reference proteome</keyword>
<proteinExistence type="predicted"/>
<dbReference type="RefSeq" id="WP_343964956.1">
    <property type="nucleotide sequence ID" value="NZ_BAAAHK010000003.1"/>
</dbReference>
<accession>A0ABN1PGM9</accession>
<dbReference type="EMBL" id="BAAAHK010000003">
    <property type="protein sequence ID" value="GAA0927512.1"/>
    <property type="molecule type" value="Genomic_DNA"/>
</dbReference>
<dbReference type="Gene3D" id="2.30.110.10">
    <property type="entry name" value="Electron Transport, Fmn-binding Protein, Chain A"/>
    <property type="match status" value="1"/>
</dbReference>
<evidence type="ECO:0000313" key="1">
    <source>
        <dbReference type="EMBL" id="GAA0927512.1"/>
    </source>
</evidence>
<evidence type="ECO:0000313" key="2">
    <source>
        <dbReference type="Proteomes" id="UP001500542"/>
    </source>
</evidence>
<dbReference type="SUPFAM" id="SSF50475">
    <property type="entry name" value="FMN-binding split barrel"/>
    <property type="match status" value="1"/>
</dbReference>
<dbReference type="Pfam" id="PF12900">
    <property type="entry name" value="Pyridox_ox_2"/>
    <property type="match status" value="1"/>
</dbReference>
<dbReference type="Proteomes" id="UP001500542">
    <property type="component" value="Unassembled WGS sequence"/>
</dbReference>
<name>A0ABN1PGM9_9ACTN</name>
<comment type="caution">
    <text evidence="1">The sequence shown here is derived from an EMBL/GenBank/DDBJ whole genome shotgun (WGS) entry which is preliminary data.</text>
</comment>
<gene>
    <name evidence="1" type="ORF">GCM10009554_08490</name>
</gene>
<protein>
    <submittedName>
        <fullName evidence="1">Pyridoxamine 5'-phosphate oxidase family protein</fullName>
    </submittedName>
</protein>
<sequence>MTAAARRRFDHSGLQILDDDESLRLLSSVQVGRLVFTRGGLPVVRLVNFALDGRSLLFATADGDKYRAAERGDVVAFEADEVDLDRHLGWTVTATGHLSAVDSDELPDNPPVRPWAPDRERHLIRLTIELLEGRRLLAWGQRPHAEGSNA</sequence>
<dbReference type="InterPro" id="IPR024747">
    <property type="entry name" value="Pyridox_Oxase-rel"/>
</dbReference>